<dbReference type="InterPro" id="IPR007627">
    <property type="entry name" value="RNA_pol_sigma70_r2"/>
</dbReference>
<evidence type="ECO:0000256" key="6">
    <source>
        <dbReference type="SAM" id="MobiDB-lite"/>
    </source>
</evidence>
<evidence type="ECO:0000313" key="9">
    <source>
        <dbReference type="EMBL" id="EPY02423.1"/>
    </source>
</evidence>
<feature type="domain" description="RNA polymerase sigma factor 70 region 4 type 2" evidence="8">
    <location>
        <begin position="138"/>
        <end position="189"/>
    </location>
</feature>
<comment type="similarity">
    <text evidence="1">Belongs to the sigma-70 factor family. ECF subfamily.</text>
</comment>
<dbReference type="SUPFAM" id="SSF88946">
    <property type="entry name" value="Sigma2 domain of RNA polymerase sigma factors"/>
    <property type="match status" value="1"/>
</dbReference>
<evidence type="ECO:0000313" key="10">
    <source>
        <dbReference type="Proteomes" id="UP000015350"/>
    </source>
</evidence>
<comment type="caution">
    <text evidence="9">The sequence shown here is derived from an EMBL/GenBank/DDBJ whole genome shotgun (WGS) entry which is preliminary data.</text>
</comment>
<dbReference type="EMBL" id="AQPH01000015">
    <property type="protein sequence ID" value="EPY02423.1"/>
    <property type="molecule type" value="Genomic_DNA"/>
</dbReference>
<dbReference type="Gene3D" id="1.10.1740.10">
    <property type="match status" value="1"/>
</dbReference>
<dbReference type="GO" id="GO:0003677">
    <property type="term" value="F:DNA binding"/>
    <property type="evidence" value="ECO:0007669"/>
    <property type="project" value="UniProtKB-KW"/>
</dbReference>
<dbReference type="Proteomes" id="UP000015350">
    <property type="component" value="Unassembled WGS sequence"/>
</dbReference>
<gene>
    <name evidence="9" type="ORF">K678_06068</name>
</gene>
<evidence type="ECO:0000256" key="1">
    <source>
        <dbReference type="ARBA" id="ARBA00010641"/>
    </source>
</evidence>
<evidence type="ECO:0000256" key="3">
    <source>
        <dbReference type="ARBA" id="ARBA00023082"/>
    </source>
</evidence>
<keyword evidence="2" id="KW-0805">Transcription regulation</keyword>
<feature type="region of interest" description="Disordered" evidence="6">
    <location>
        <begin position="1"/>
        <end position="20"/>
    </location>
</feature>
<dbReference type="CDD" id="cd06171">
    <property type="entry name" value="Sigma70_r4"/>
    <property type="match status" value="1"/>
</dbReference>
<dbReference type="InterPro" id="IPR014284">
    <property type="entry name" value="RNA_pol_sigma-70_dom"/>
</dbReference>
<dbReference type="eggNOG" id="COG1595">
    <property type="taxonomic scope" value="Bacteria"/>
</dbReference>
<accession>S9SEC3</accession>
<dbReference type="InterPro" id="IPR013249">
    <property type="entry name" value="RNA_pol_sigma70_r4_t2"/>
</dbReference>
<dbReference type="Pfam" id="PF04542">
    <property type="entry name" value="Sigma70_r2"/>
    <property type="match status" value="1"/>
</dbReference>
<name>S9SEC3_MAGFU</name>
<keyword evidence="4" id="KW-0238">DNA-binding</keyword>
<dbReference type="InterPro" id="IPR013324">
    <property type="entry name" value="RNA_pol_sigma_r3/r4-like"/>
</dbReference>
<organism evidence="9 10">
    <name type="scientific">Magnetospirillum fulvum MGU-K5</name>
    <dbReference type="NCBI Taxonomy" id="1316936"/>
    <lineage>
        <taxon>Bacteria</taxon>
        <taxon>Pseudomonadati</taxon>
        <taxon>Pseudomonadota</taxon>
        <taxon>Alphaproteobacteria</taxon>
        <taxon>Rhodospirillales</taxon>
        <taxon>Rhodospirillaceae</taxon>
        <taxon>Magnetospirillum</taxon>
    </lineage>
</organism>
<keyword evidence="3" id="KW-0731">Sigma factor</keyword>
<dbReference type="RefSeq" id="WP_021131569.1">
    <property type="nucleotide sequence ID" value="NZ_AQPH01000015.1"/>
</dbReference>
<sequence>MAEGDVLEQPGGDPTTGINAVGDDDLLRAVSQGDRGAFAVLMERHARSMLTLATRVTRNVDEADEIVQDAFLKVWKMAPHWQPDREAKFTTWLYRVVLNASLDVRRRARYTPLEDADDPIDANPGGLDLAVAHQRDRLVAQALDDIPDRQRAALSLHYYAEMSAPQAAKVMELTVPAVESLLVRGKRALRSALAKRGITGIGDVT</sequence>
<evidence type="ECO:0000259" key="7">
    <source>
        <dbReference type="Pfam" id="PF04542"/>
    </source>
</evidence>
<dbReference type="Gene3D" id="1.10.10.10">
    <property type="entry name" value="Winged helix-like DNA-binding domain superfamily/Winged helix DNA-binding domain"/>
    <property type="match status" value="1"/>
</dbReference>
<dbReference type="AlphaFoldDB" id="S9SEC3"/>
<keyword evidence="5" id="KW-0804">Transcription</keyword>
<evidence type="ECO:0000259" key="8">
    <source>
        <dbReference type="Pfam" id="PF08281"/>
    </source>
</evidence>
<dbReference type="GO" id="GO:0006352">
    <property type="term" value="P:DNA-templated transcription initiation"/>
    <property type="evidence" value="ECO:0007669"/>
    <property type="project" value="InterPro"/>
</dbReference>
<dbReference type="SUPFAM" id="SSF88659">
    <property type="entry name" value="Sigma3 and sigma4 domains of RNA polymerase sigma factors"/>
    <property type="match status" value="1"/>
</dbReference>
<dbReference type="PANTHER" id="PTHR43133">
    <property type="entry name" value="RNA POLYMERASE ECF-TYPE SIGMA FACTO"/>
    <property type="match status" value="1"/>
</dbReference>
<evidence type="ECO:0000256" key="4">
    <source>
        <dbReference type="ARBA" id="ARBA00023125"/>
    </source>
</evidence>
<protein>
    <submittedName>
        <fullName evidence="9">RNA polymerase sigma factor</fullName>
    </submittedName>
</protein>
<dbReference type="InterPro" id="IPR039425">
    <property type="entry name" value="RNA_pol_sigma-70-like"/>
</dbReference>
<feature type="domain" description="RNA polymerase sigma-70 region 2" evidence="7">
    <location>
        <begin position="41"/>
        <end position="109"/>
    </location>
</feature>
<dbReference type="Pfam" id="PF08281">
    <property type="entry name" value="Sigma70_r4_2"/>
    <property type="match status" value="1"/>
</dbReference>
<dbReference type="NCBIfam" id="TIGR02937">
    <property type="entry name" value="sigma70-ECF"/>
    <property type="match status" value="1"/>
</dbReference>
<dbReference type="InterPro" id="IPR013325">
    <property type="entry name" value="RNA_pol_sigma_r2"/>
</dbReference>
<evidence type="ECO:0000256" key="2">
    <source>
        <dbReference type="ARBA" id="ARBA00023015"/>
    </source>
</evidence>
<dbReference type="GO" id="GO:0016987">
    <property type="term" value="F:sigma factor activity"/>
    <property type="evidence" value="ECO:0007669"/>
    <property type="project" value="UniProtKB-KW"/>
</dbReference>
<evidence type="ECO:0000256" key="5">
    <source>
        <dbReference type="ARBA" id="ARBA00023163"/>
    </source>
</evidence>
<proteinExistence type="inferred from homology"/>
<reference evidence="9 10" key="1">
    <citation type="submission" date="2013-04" db="EMBL/GenBank/DDBJ databases">
        <authorList>
            <person name="Kuznetsov B."/>
            <person name="Ivanovsky R."/>
        </authorList>
    </citation>
    <scope>NUCLEOTIDE SEQUENCE [LARGE SCALE GENOMIC DNA]</scope>
    <source>
        <strain evidence="9 10">MGU-K5</strain>
    </source>
</reference>
<dbReference type="PANTHER" id="PTHR43133:SF8">
    <property type="entry name" value="RNA POLYMERASE SIGMA FACTOR HI_1459-RELATED"/>
    <property type="match status" value="1"/>
</dbReference>
<dbReference type="STRING" id="1316936.K678_06068"/>
<dbReference type="InterPro" id="IPR036388">
    <property type="entry name" value="WH-like_DNA-bd_sf"/>
</dbReference>
<dbReference type="NCBIfam" id="NF004113">
    <property type="entry name" value="PRK05602.1"/>
    <property type="match status" value="1"/>
</dbReference>